<feature type="compositionally biased region" description="Gly residues" evidence="1">
    <location>
        <begin position="874"/>
        <end position="891"/>
    </location>
</feature>
<feature type="compositionally biased region" description="Polar residues" evidence="1">
    <location>
        <begin position="1095"/>
        <end position="1108"/>
    </location>
</feature>
<dbReference type="PANTHER" id="PTHR16453:SF13">
    <property type="entry name" value="WD REPEAT PROTEIN MIO ZINC-RIBBON LIKE DOMAIN-CONTAINING PROTEIN"/>
    <property type="match status" value="1"/>
</dbReference>
<sequence length="2476" mass="261773">MAGGTGDGGAASSPGPPSTLTNGMSVSGLSNHLRLSEGLSCLDYHPSFRALAIGSTRQIHVVEVIATVGHDVAAAVRVHRQRQHQQQQANTNAITPSDGEHTHASLGTAAPSDLPASPPLGSAPFLMRNTGVFGGLNKVESVAWYPSTEEASLAFIQPARTVTIFLDAIQFKADGTYLPQQWTRSQYKGKTLTSAMAAGGGSTAMAVVVNLDCVSGGITPATSTTSLGGGSGLYTPASASLVSSPSYSAASVSQGSVPHETTFSTPTSSGFSTTGFAARSLPHAVRNPKGPLAKELIELNIDITYMRVEKIVWDPHHTYTLALSSPATHFEVWQVPTDGSRVYAPQLVLRPPAHNTRSVVRDIAFSPSNPDLIVVVTECGNTGQVLLYNRRQVEAKRCFDISGPGLSAAFHPIFSDLLAVCFRREKTKPDTRISFLQVMSVGGAAAGWLSGVSTAAATAVPPISSDPEGSPLAVSSALASAATIPESADASFMTKIVPAGTSPHLAEQPYLPHIDNYVCISRIRWRPSSMGRLTEPKRHHYMSFTPSAQALLVARNLPNSTVPSAPGTFTWVDLLHSQLWFASAAMTTDTDLSIWDATNGFFPVCVVKHLAPRGDTTTHESNDFVWLNELTLVTIFKSGDVVCTSLLNSLPEDSVMASPERVQLRAVKPQQQQQLHRLHQLFDSESRDELGELYSKRIAEEEACLAMLPAYVRDPYADLLTTFTVLPTTSIVSDLFGHSYTIRNTNAALRRHYYQMIRRECGQLVRRLAIQVSKEAVLRQRWTSRRHQLPGSSPSTGPGMTSGLAALQEQRSRRPRSPFTQTGGFRGRTTSSQGSNSTPPSPQRRMLTRRCSVVTPSSSTGARHMPVAPIWGEGTSGGPAGPRGSGGGGGTAADAIRLLQHPPWSLEDVSEAGMVSPQHAREPRRHASNAGAGGGVSSTPPHLYLGVYHDGGMEDQPARDAEVRGHVSSPYPEVTNVEEEAAAVAERVSRSSSRTSSAAAWIKRLWDASWRERLSRNRSSESRDQCIFHSPGRSQVEDAALVITSGDDGPAALTSVLDVTPSLSVVPSSDDVPIVSPHPSRLRQLPPSGAACGSGTYSSSGLGPAQSTATSPISVVHIDNSDSSCGSPHQLAPTAPAAQAHAAAAHSFPAYPGASTSANTSVSSAYSPQQQRVGSGRGGPSPSSLLLTSSSLGALPSVPGDLDIVKGGSCVVFTQLFPLLNECVRVCSGGGSGGSCKARGKCNGSEEPRVSRVSLSTAKTSAPVSSLAPLSAASPTLDNSPTLTAVSAPRHDLPPVLFSPASPPASAERKPETATTSPLLLPLSILAPVGSRVSGGAVMPTRSANGASQLMPAHVYLASQRVVTVAVESFVLSDAVCGWSYLEKQAEQLAFVRFALEWDMGYELALAMKALRHKRTDAKAAAEALTAAGDTAPHRADPMPTPQPRGPARSQASSRAAAAHDDRTSGALPRSLWRSSSSIVDRHGVEWKSQQQKTTAPYGPQLGGTYSGVATGRERRCAGNSGTRGPPHMRSGAPSADLTHMVDWGYGVPVPSHEDVDDKVAAMMEENARICERMMRQRWETGCAGSEDGGAHTNRRRSQGGDDSGVDVSGSPVWSSGNAATTLNDVEGVEVGHTDATLAAELSNAAACDPRAQWWRAAAHAWRSHHVSFIISITAQQLEYASLMGDVQYSLVLYILFCLWWRLHSEVAEATYAMALEARARRHHISSGVNCDGSAGARDGHRFAAPQESSPHNNAGPSHQLYTAALVPGIAVEGEEGDGRGRLGSSEAATAPRSVTTAPQRRNPSADDDDTRRTQIGLRCVSDVTDSGDGKDATDGKIPSLEEVDELRQLCLFFLRCPLMPLSPNLASHHLQPLHPHLRQSASVDALSSGTGGGTEPGDRAGNASSPVGGFSSMAMMAGGGGTPRPTGGSDLVGSLGSGGLLRASASTSSLPSRTHNNSSRPFNDTPPTSSMVGSLGGGGGTAPASYRARTMSPTPQALHRPDNSANGNSAGVRQGAATGGIKLESRNAYVDLKGMRGAWMNPRNAEDLCATPDYCLPEEWKIRALQWLETYTADLYARQLYVPLNELLLVMPEIFREPTNPVLPRAADIAYEKQMTYVYCGTCSKAELWSQTQQDAVPAAVRLYELIVRRGRHSSSSEEEGDDDNSNSGVSSATTAIGAGTRRSRRKGHGGHHHTTAAIRCGSEVHCYRDGGDSSSVATTPSVESPTSSSPSVAADDVGLGARLADGRPASPACSDVSLPSEHSTKERAASAVNPLREATTLEKVFTGRESELDCSSSCTSTTGGPHLNAGAEAGPAALLTQCPQSDFASSFRLLPRGQHNRRITCLRSRHSRRSLDDVADGAADAERDGDIADEGEESHVVGAGVGVAPRPERRTAVGCDECAANPTANNAACRRCHNRCAMTCVICEEVVEGMFFWLRSCGHGGHVHHIEEWLRYSQECPKCGVPITQTWKGN</sequence>
<feature type="region of interest" description="Disordered" evidence="1">
    <location>
        <begin position="1484"/>
        <end position="1503"/>
    </location>
</feature>
<feature type="compositionally biased region" description="Low complexity" evidence="1">
    <location>
        <begin position="2215"/>
        <end position="2236"/>
    </location>
</feature>
<feature type="region of interest" description="Disordered" evidence="1">
    <location>
        <begin position="782"/>
        <end position="892"/>
    </location>
</feature>
<feature type="region of interest" description="Disordered" evidence="1">
    <location>
        <begin position="2358"/>
        <end position="2377"/>
    </location>
</feature>
<feature type="region of interest" description="Disordered" evidence="1">
    <location>
        <begin position="1775"/>
        <end position="1837"/>
    </location>
</feature>
<feature type="region of interest" description="Disordered" evidence="1">
    <location>
        <begin position="79"/>
        <end position="114"/>
    </location>
</feature>
<feature type="region of interest" description="Disordered" evidence="1">
    <location>
        <begin position="1882"/>
        <end position="2019"/>
    </location>
</feature>
<evidence type="ECO:0000313" key="3">
    <source>
        <dbReference type="Proteomes" id="UP000007259"/>
    </source>
</evidence>
<feature type="region of interest" description="Disordered" evidence="1">
    <location>
        <begin position="1159"/>
        <end position="1185"/>
    </location>
</feature>
<feature type="compositionally biased region" description="Low complexity" evidence="1">
    <location>
        <begin position="1606"/>
        <end position="1617"/>
    </location>
</feature>
<evidence type="ECO:0000313" key="2">
    <source>
        <dbReference type="EMBL" id="CBZ26676.1"/>
    </source>
</evidence>
<dbReference type="PhylomeDB" id="E9AUP7"/>
<dbReference type="InterPro" id="IPR015943">
    <property type="entry name" value="WD40/YVTN_repeat-like_dom_sf"/>
</dbReference>
<dbReference type="InterPro" id="IPR036322">
    <property type="entry name" value="WD40_repeat_dom_sf"/>
</dbReference>
<dbReference type="Proteomes" id="UP000007259">
    <property type="component" value="Chromosome 20"/>
</dbReference>
<name>E9AUP7_LEIMU</name>
<feature type="compositionally biased region" description="Low complexity" evidence="1">
    <location>
        <begin position="1422"/>
        <end position="1431"/>
    </location>
</feature>
<dbReference type="OMA" id="NIDITYM"/>
<protein>
    <submittedName>
        <fullName evidence="2">Uncharacterized protein</fullName>
    </submittedName>
</protein>
<feature type="compositionally biased region" description="Low complexity" evidence="1">
    <location>
        <begin position="1069"/>
        <end position="1079"/>
    </location>
</feature>
<dbReference type="PANTHER" id="PTHR16453">
    <property type="entry name" value="WD40 DOMAIN-CONTAINING PROTEIN MIO FAMILY MEMBER"/>
    <property type="match status" value="1"/>
</dbReference>
<feature type="region of interest" description="Disordered" evidence="1">
    <location>
        <begin position="2153"/>
        <end position="2197"/>
    </location>
</feature>
<feature type="region of interest" description="Disordered" evidence="1">
    <location>
        <begin position="1737"/>
        <end position="1758"/>
    </location>
</feature>
<dbReference type="GO" id="GO:0005737">
    <property type="term" value="C:cytoplasm"/>
    <property type="evidence" value="ECO:0007669"/>
    <property type="project" value="TreeGrafter"/>
</dbReference>
<feature type="region of interest" description="Disordered" evidence="1">
    <location>
        <begin position="1230"/>
        <end position="1285"/>
    </location>
</feature>
<feature type="compositionally biased region" description="Low complexity" evidence="1">
    <location>
        <begin position="10"/>
        <end position="21"/>
    </location>
</feature>
<feature type="region of interest" description="Disordered" evidence="1">
    <location>
        <begin position="1069"/>
        <end position="1108"/>
    </location>
</feature>
<keyword evidence="3" id="KW-1185">Reference proteome</keyword>
<feature type="region of interest" description="Disordered" evidence="1">
    <location>
        <begin position="2212"/>
        <end position="2271"/>
    </location>
</feature>
<dbReference type="VEuPathDB" id="TriTrypDB:LmxM.20.1080"/>
<feature type="compositionally biased region" description="Low complexity" evidence="1">
    <location>
        <begin position="1260"/>
        <end position="1277"/>
    </location>
</feature>
<feature type="compositionally biased region" description="Polar residues" evidence="1">
    <location>
        <begin position="1954"/>
        <end position="1973"/>
    </location>
</feature>
<reference evidence="2 3" key="1">
    <citation type="journal article" date="2011" name="Genome Res.">
        <title>Chromosome and gene copy number variation allow major structural change between species and strains of Leishmania.</title>
        <authorList>
            <person name="Rogers M.B."/>
            <person name="Hilley J.D."/>
            <person name="Dickens N.J."/>
            <person name="Wilkes J."/>
            <person name="Bates P.A."/>
            <person name="Depledge D.P."/>
            <person name="Harris D."/>
            <person name="Her Y."/>
            <person name="Herzyk P."/>
            <person name="Imamura H."/>
            <person name="Otto T.D."/>
            <person name="Sanders M."/>
            <person name="Seeger K."/>
            <person name="Dujardin J.C."/>
            <person name="Berriman M."/>
            <person name="Smith D.F."/>
            <person name="Hertz-Fowler C."/>
            <person name="Mottram J.C."/>
        </authorList>
    </citation>
    <scope>NUCLEOTIDE SEQUENCE [LARGE SCALE GENOMIC DNA]</scope>
    <source>
        <strain evidence="2 3">MHOM/GT/2001/U1103</strain>
    </source>
</reference>
<feature type="compositionally biased region" description="Polar residues" evidence="1">
    <location>
        <begin position="1793"/>
        <end position="1803"/>
    </location>
</feature>
<feature type="compositionally biased region" description="Low complexity" evidence="1">
    <location>
        <begin position="1924"/>
        <end position="1953"/>
    </location>
</feature>
<dbReference type="GeneID" id="13448761"/>
<feature type="compositionally biased region" description="Low complexity" evidence="1">
    <location>
        <begin position="1448"/>
        <end position="1457"/>
    </location>
</feature>
<proteinExistence type="predicted"/>
<dbReference type="SUPFAM" id="SSF50978">
    <property type="entry name" value="WD40 repeat-like"/>
    <property type="match status" value="1"/>
</dbReference>
<evidence type="ECO:0000256" key="1">
    <source>
        <dbReference type="SAM" id="MobiDB-lite"/>
    </source>
</evidence>
<dbReference type="InterPro" id="IPR037593">
    <property type="entry name" value="MIOS/Sea4"/>
</dbReference>
<feature type="region of interest" description="Disordered" evidence="1">
    <location>
        <begin position="1422"/>
        <end position="1475"/>
    </location>
</feature>
<dbReference type="KEGG" id="lmi:LMXM_20_1080"/>
<dbReference type="EMBL" id="FR799573">
    <property type="protein sequence ID" value="CBZ26676.1"/>
    <property type="molecule type" value="Genomic_DNA"/>
</dbReference>
<feature type="compositionally biased region" description="Polar residues" evidence="1">
    <location>
        <begin position="1747"/>
        <end position="1758"/>
    </location>
</feature>
<gene>
    <name evidence="2" type="ORF">LMXM_20_1080</name>
</gene>
<feature type="compositionally biased region" description="Low complexity" evidence="1">
    <location>
        <begin position="790"/>
        <end position="803"/>
    </location>
</feature>
<dbReference type="SUPFAM" id="SSF57850">
    <property type="entry name" value="RING/U-box"/>
    <property type="match status" value="1"/>
</dbReference>
<feature type="region of interest" description="Disordered" evidence="1">
    <location>
        <begin position="919"/>
        <end position="939"/>
    </location>
</feature>
<dbReference type="RefSeq" id="XP_003875170.1">
    <property type="nucleotide sequence ID" value="XM_003875121.1"/>
</dbReference>
<feature type="region of interest" description="Disordered" evidence="1">
    <location>
        <begin position="1"/>
        <end position="25"/>
    </location>
</feature>
<organism evidence="2 3">
    <name type="scientific">Leishmania mexicana (strain MHOM/GT/2001/U1103)</name>
    <dbReference type="NCBI Taxonomy" id="929439"/>
    <lineage>
        <taxon>Eukaryota</taxon>
        <taxon>Discoba</taxon>
        <taxon>Euglenozoa</taxon>
        <taxon>Kinetoplastea</taxon>
        <taxon>Metakinetoplastina</taxon>
        <taxon>Trypanosomatida</taxon>
        <taxon>Trypanosomatidae</taxon>
        <taxon>Leishmaniinae</taxon>
        <taxon>Leishmania</taxon>
    </lineage>
</organism>
<feature type="region of interest" description="Disordered" evidence="1">
    <location>
        <begin position="1582"/>
        <end position="1619"/>
    </location>
</feature>
<feature type="compositionally biased region" description="Basic residues" evidence="1">
    <location>
        <begin position="2183"/>
        <end position="2196"/>
    </location>
</feature>
<dbReference type="OrthoDB" id="60955at2759"/>
<dbReference type="Gene3D" id="2.130.10.10">
    <property type="entry name" value="YVTN repeat-like/Quinoprotein amine dehydrogenase"/>
    <property type="match status" value="1"/>
</dbReference>
<accession>E9AUP7</accession>
<feature type="compositionally biased region" description="Low complexity" evidence="1">
    <location>
        <begin position="819"/>
        <end position="834"/>
    </location>
</feature>
<dbReference type="CDD" id="cd16693">
    <property type="entry name" value="mRING-H2-C3H3C2_WDR24"/>
    <property type="match status" value="1"/>
</dbReference>